<dbReference type="Proteomes" id="UP001597094">
    <property type="component" value="Unassembled WGS sequence"/>
</dbReference>
<dbReference type="PANTHER" id="PTHR34047">
    <property type="entry name" value="NUCLEAR INTRON MATURASE 1, MITOCHONDRIAL-RELATED"/>
    <property type="match status" value="1"/>
</dbReference>
<evidence type="ECO:0000256" key="8">
    <source>
        <dbReference type="ARBA" id="ARBA00034120"/>
    </source>
</evidence>
<dbReference type="Pfam" id="PF08388">
    <property type="entry name" value="GIIM"/>
    <property type="match status" value="1"/>
</dbReference>
<evidence type="ECO:0000256" key="7">
    <source>
        <dbReference type="ARBA" id="ARBA00023118"/>
    </source>
</evidence>
<dbReference type="RefSeq" id="WP_377522221.1">
    <property type="nucleotide sequence ID" value="NZ_JBHTLD010000005.1"/>
</dbReference>
<dbReference type="InterPro" id="IPR000477">
    <property type="entry name" value="RT_dom"/>
</dbReference>
<evidence type="ECO:0000256" key="1">
    <source>
        <dbReference type="ARBA" id="ARBA00012493"/>
    </source>
</evidence>
<evidence type="ECO:0000256" key="3">
    <source>
        <dbReference type="ARBA" id="ARBA00022695"/>
    </source>
</evidence>
<dbReference type="PANTHER" id="PTHR34047:SF8">
    <property type="entry name" value="PROTEIN YKFC"/>
    <property type="match status" value="1"/>
</dbReference>
<proteinExistence type="inferred from homology"/>
<comment type="catalytic activity">
    <reaction evidence="9">
        <text>DNA(n) + a 2'-deoxyribonucleoside 5'-triphosphate = DNA(n+1) + diphosphate</text>
        <dbReference type="Rhea" id="RHEA:22508"/>
        <dbReference type="Rhea" id="RHEA-COMP:17339"/>
        <dbReference type="Rhea" id="RHEA-COMP:17340"/>
        <dbReference type="ChEBI" id="CHEBI:33019"/>
        <dbReference type="ChEBI" id="CHEBI:61560"/>
        <dbReference type="ChEBI" id="CHEBI:173112"/>
        <dbReference type="EC" id="2.7.7.49"/>
    </reaction>
</comment>
<keyword evidence="3 11" id="KW-0548">Nucleotidyltransferase</keyword>
<evidence type="ECO:0000256" key="6">
    <source>
        <dbReference type="ARBA" id="ARBA00022918"/>
    </source>
</evidence>
<dbReference type="InterPro" id="IPR051083">
    <property type="entry name" value="GrpII_Intron_Splice-Mob/Def"/>
</dbReference>
<evidence type="ECO:0000256" key="2">
    <source>
        <dbReference type="ARBA" id="ARBA00022679"/>
    </source>
</evidence>
<keyword evidence="4" id="KW-0479">Metal-binding</keyword>
<dbReference type="InterPro" id="IPR043128">
    <property type="entry name" value="Rev_trsase/Diguanyl_cyclase"/>
</dbReference>
<keyword evidence="12" id="KW-1185">Reference proteome</keyword>
<keyword evidence="2 11" id="KW-0808">Transferase</keyword>
<sequence>MIEKVLHRGNMLRAYTHVVANKGSAGVDGMRVEELAAHLKQNRDAIATAICNGRYLPGPILGVEIPKGNGKNRLLGIPTVTDRVLQQAVNQVLSPLFELEFREHSYGFRPNRNAHQAVQQAHRYIHEGYQHIVDIDLRNFFDEVDHCLLLQLLYRKVKCPLTLRLIRKWLRAPILINGRLVKRRKGVPQGSPLSPLLSNILLHELDKELERQGLRYVRYADDFSVYTQSEETARKVGNAMFLFLRDRLKLPINREKSGIRRPVDFQLLGHGFVPTYRKGDKGKYQLVVAKKAWARLKQKLKAITRKTTPRAFEERVRELKEAQRGWVHYFRMASIQGKLKDLDSWMRNRLRHCIWHDWKRPERKRKNLIRLGVPKWQAYAWSRTRKGGWAVAQSPILITTVTVKRLVRKGYESMLDYYRKVAPQLNEPLYARPACTVVCEAHPAT</sequence>
<dbReference type="Pfam" id="PF00078">
    <property type="entry name" value="RVT_1"/>
    <property type="match status" value="1"/>
</dbReference>
<comment type="similarity">
    <text evidence="8">Belongs to the bacterial reverse transcriptase family.</text>
</comment>
<evidence type="ECO:0000313" key="11">
    <source>
        <dbReference type="EMBL" id="MFD1184783.1"/>
    </source>
</evidence>
<dbReference type="InterPro" id="IPR000123">
    <property type="entry name" value="Reverse_transcriptase_msDNA"/>
</dbReference>
<comment type="caution">
    <text evidence="11">The sequence shown here is derived from an EMBL/GenBank/DDBJ whole genome shotgun (WGS) entry which is preliminary data.</text>
</comment>
<dbReference type="EMBL" id="JBHTLD010000005">
    <property type="protein sequence ID" value="MFD1184783.1"/>
    <property type="molecule type" value="Genomic_DNA"/>
</dbReference>
<name>A0ABW3SIX6_9BACT</name>
<gene>
    <name evidence="11" type="primary">ltrA</name>
    <name evidence="11" type="ORF">ACFQ2O_01100</name>
</gene>
<evidence type="ECO:0000313" key="12">
    <source>
        <dbReference type="Proteomes" id="UP001597094"/>
    </source>
</evidence>
<dbReference type="PROSITE" id="PS50878">
    <property type="entry name" value="RT_POL"/>
    <property type="match status" value="1"/>
</dbReference>
<dbReference type="Gene3D" id="3.30.70.270">
    <property type="match status" value="1"/>
</dbReference>
<organism evidence="11 12">
    <name type="scientific">Pontibacter rugosus</name>
    <dbReference type="NCBI Taxonomy" id="1745966"/>
    <lineage>
        <taxon>Bacteria</taxon>
        <taxon>Pseudomonadati</taxon>
        <taxon>Bacteroidota</taxon>
        <taxon>Cytophagia</taxon>
        <taxon>Cytophagales</taxon>
        <taxon>Hymenobacteraceae</taxon>
        <taxon>Pontibacter</taxon>
    </lineage>
</organism>
<dbReference type="InterPro" id="IPR043502">
    <property type="entry name" value="DNA/RNA_pol_sf"/>
</dbReference>
<protein>
    <recommendedName>
        <fullName evidence="1">RNA-directed DNA polymerase</fullName>
        <ecNumber evidence="1">2.7.7.49</ecNumber>
    </recommendedName>
</protein>
<accession>A0ABW3SIX6</accession>
<keyword evidence="7" id="KW-0051">Antiviral defense</keyword>
<keyword evidence="6 11" id="KW-0695">RNA-directed DNA polymerase</keyword>
<dbReference type="SUPFAM" id="SSF56672">
    <property type="entry name" value="DNA/RNA polymerases"/>
    <property type="match status" value="1"/>
</dbReference>
<evidence type="ECO:0000259" key="10">
    <source>
        <dbReference type="PROSITE" id="PS50878"/>
    </source>
</evidence>
<dbReference type="PRINTS" id="PR00866">
    <property type="entry name" value="RNADNAPOLMS"/>
</dbReference>
<evidence type="ECO:0000256" key="5">
    <source>
        <dbReference type="ARBA" id="ARBA00022842"/>
    </source>
</evidence>
<dbReference type="GO" id="GO:0003964">
    <property type="term" value="F:RNA-directed DNA polymerase activity"/>
    <property type="evidence" value="ECO:0007669"/>
    <property type="project" value="UniProtKB-KW"/>
</dbReference>
<dbReference type="InterPro" id="IPR030931">
    <property type="entry name" value="Group_II_RT_mat"/>
</dbReference>
<evidence type="ECO:0000256" key="9">
    <source>
        <dbReference type="ARBA" id="ARBA00048173"/>
    </source>
</evidence>
<feature type="domain" description="Reverse transcriptase" evidence="10">
    <location>
        <begin position="1"/>
        <end position="272"/>
    </location>
</feature>
<dbReference type="CDD" id="cd01651">
    <property type="entry name" value="RT_G2_intron"/>
    <property type="match status" value="1"/>
</dbReference>
<dbReference type="NCBIfam" id="TIGR04416">
    <property type="entry name" value="group_II_RT_mat"/>
    <property type="match status" value="1"/>
</dbReference>
<dbReference type="InterPro" id="IPR013597">
    <property type="entry name" value="Mat_intron_G2"/>
</dbReference>
<evidence type="ECO:0000256" key="4">
    <source>
        <dbReference type="ARBA" id="ARBA00022723"/>
    </source>
</evidence>
<dbReference type="EC" id="2.7.7.49" evidence="1"/>
<reference evidence="12" key="1">
    <citation type="journal article" date="2019" name="Int. J. Syst. Evol. Microbiol.">
        <title>The Global Catalogue of Microorganisms (GCM) 10K type strain sequencing project: providing services to taxonomists for standard genome sequencing and annotation.</title>
        <authorList>
            <consortium name="The Broad Institute Genomics Platform"/>
            <consortium name="The Broad Institute Genome Sequencing Center for Infectious Disease"/>
            <person name="Wu L."/>
            <person name="Ma J."/>
        </authorList>
    </citation>
    <scope>NUCLEOTIDE SEQUENCE [LARGE SCALE GENOMIC DNA]</scope>
    <source>
        <strain evidence="12">JCM 31319</strain>
    </source>
</reference>
<keyword evidence="5" id="KW-0460">Magnesium</keyword>